<feature type="signal peptide" evidence="1">
    <location>
        <begin position="1"/>
        <end position="18"/>
    </location>
</feature>
<dbReference type="RefSeq" id="WP_014387446.1">
    <property type="nucleotide sequence ID" value="NC_017025.1"/>
</dbReference>
<dbReference type="Gene3D" id="3.40.710.10">
    <property type="entry name" value="DD-peptidase/beta-lactamase superfamily"/>
    <property type="match status" value="1"/>
</dbReference>
<dbReference type="eggNOG" id="COG1680">
    <property type="taxonomic scope" value="Bacteria"/>
</dbReference>
<dbReference type="PANTHER" id="PTHR46825">
    <property type="entry name" value="D-ALANYL-D-ALANINE-CARBOXYPEPTIDASE/ENDOPEPTIDASE AMPH"/>
    <property type="match status" value="1"/>
</dbReference>
<dbReference type="OrthoDB" id="9793489at2"/>
<proteinExistence type="predicted"/>
<dbReference type="Proteomes" id="UP000007599">
    <property type="component" value="Chromosome I"/>
</dbReference>
<dbReference type="InterPro" id="IPR050491">
    <property type="entry name" value="AmpC-like"/>
</dbReference>
<evidence type="ECO:0000256" key="1">
    <source>
        <dbReference type="SAM" id="SignalP"/>
    </source>
</evidence>
<dbReference type="HOGENOM" id="CLU_020027_0_4_10"/>
<feature type="domain" description="Beta-lactamase-related" evidence="2">
    <location>
        <begin position="42"/>
        <end position="334"/>
    </location>
</feature>
<evidence type="ECO:0000259" key="2">
    <source>
        <dbReference type="Pfam" id="PF00144"/>
    </source>
</evidence>
<organism evidence="3 4">
    <name type="scientific">Flavobacterium indicum (strain DSM 17447 / CIP 109464 / GPTSA100-9)</name>
    <dbReference type="NCBI Taxonomy" id="1094466"/>
    <lineage>
        <taxon>Bacteria</taxon>
        <taxon>Pseudomonadati</taxon>
        <taxon>Bacteroidota</taxon>
        <taxon>Flavobacteriia</taxon>
        <taxon>Flavobacteriales</taxon>
        <taxon>Flavobacteriaceae</taxon>
        <taxon>Flavobacterium</taxon>
    </lineage>
</organism>
<dbReference type="InterPro" id="IPR001466">
    <property type="entry name" value="Beta-lactam-related"/>
</dbReference>
<reference evidence="3 4" key="1">
    <citation type="journal article" date="2012" name="J. Bacteriol.">
        <title>Complete Genome Sequence of Flavobacterium indicum GPSTA100-9T, Isolated from Warm Spring Water.</title>
        <authorList>
            <person name="Barbier P."/>
            <person name="Houel A."/>
            <person name="Loux V."/>
            <person name="Poulain J."/>
            <person name="Bernardet J.F."/>
            <person name="Touchon M."/>
            <person name="Duchaud E."/>
        </authorList>
    </citation>
    <scope>NUCLEOTIDE SEQUENCE [LARGE SCALE GENOMIC DNA]</scope>
    <source>
        <strain evidence="4">DSM 17447 / CIP 109464 / GPTSA100-9</strain>
    </source>
</reference>
<reference evidence="4" key="2">
    <citation type="submission" date="2012-03" db="EMBL/GenBank/DDBJ databases">
        <title>Complete genome sequence of Flavobacterium indicum GPTSA100-9T, isolated from warm spring water.</title>
        <authorList>
            <person name="Barbier P."/>
            <person name="Houel A."/>
            <person name="Loux V."/>
            <person name="Poulain J."/>
            <person name="Bernardet J.-F."/>
            <person name="Touchon M."/>
            <person name="Duchaud E."/>
        </authorList>
    </citation>
    <scope>NUCLEOTIDE SEQUENCE [LARGE SCALE GENOMIC DNA]</scope>
    <source>
        <strain evidence="4">DSM 17447 / CIP 109464 / GPTSA100-9</strain>
    </source>
</reference>
<dbReference type="Pfam" id="PF00144">
    <property type="entry name" value="Beta-lactamase"/>
    <property type="match status" value="1"/>
</dbReference>
<dbReference type="KEGG" id="fin:KQS_01545"/>
<dbReference type="SUPFAM" id="SSF56601">
    <property type="entry name" value="beta-lactamase/transpeptidase-like"/>
    <property type="match status" value="1"/>
</dbReference>
<sequence>MKKLLLIFTLLTASLSFSQEESIAKIDEFLNYLFENDKFMGSLVIRKGDTIVFKNAYGFYEANRGLRSNGNTKYKIGSVTKTFTATMIMQLVEAKKLRLETKISRFFPKIAMANYISVNDLLQQRSGIMDYVNADETFKEKLITGESREDLLERIADYEAIFEPGTKHMYSNTNYYLLGCIIENITKKSYAENLKELIVDKIGLKNTYYSTEKTDVSKRESYSYLYNGTNWEQFPEWDNSIAFASGGITSTPDDLTLFISSLFDGKLVTKSSVDQMKKIKDGYGMGLMQFPFGERRFFGHNGKIENFNAVVGYYPKEKLSIALISNADVYNQNDIMLGILSMYYKMPYPFPEFTKLDPEEIRPLLGVYSSNDLPLQIVVTEKNGELIAQATGQPPFPLTYFKDTTFVFQSAGVEITFGVDSFVLKQAGAKYRYTKN</sequence>
<keyword evidence="4" id="KW-1185">Reference proteome</keyword>
<name>H8XP35_FLAIG</name>
<dbReference type="EMBL" id="HE774682">
    <property type="protein sequence ID" value="CCG52302.1"/>
    <property type="molecule type" value="Genomic_DNA"/>
</dbReference>
<accession>H8XP35</accession>
<gene>
    <name evidence="3" type="ordered locus">KQS_01545</name>
</gene>
<feature type="chain" id="PRO_5003616533" evidence="1">
    <location>
        <begin position="19"/>
        <end position="436"/>
    </location>
</feature>
<evidence type="ECO:0000313" key="3">
    <source>
        <dbReference type="EMBL" id="CCG52302.1"/>
    </source>
</evidence>
<dbReference type="STRING" id="1094466.KQS_01545"/>
<dbReference type="AlphaFoldDB" id="H8XP35"/>
<protein>
    <submittedName>
        <fullName evidence="3">Probable penicillin-binding protein</fullName>
    </submittedName>
</protein>
<dbReference type="InterPro" id="IPR012338">
    <property type="entry name" value="Beta-lactam/transpept-like"/>
</dbReference>
<evidence type="ECO:0000313" key="4">
    <source>
        <dbReference type="Proteomes" id="UP000007599"/>
    </source>
</evidence>
<dbReference type="PATRIC" id="fig|1094466.5.peg.304"/>
<dbReference type="PANTHER" id="PTHR46825:SF9">
    <property type="entry name" value="BETA-LACTAMASE-RELATED DOMAIN-CONTAINING PROTEIN"/>
    <property type="match status" value="1"/>
</dbReference>
<keyword evidence="1" id="KW-0732">Signal</keyword>